<dbReference type="EMBL" id="FN648852">
    <property type="protein sequence ID" value="CBJ27236.1"/>
    <property type="molecule type" value="Genomic_DNA"/>
</dbReference>
<keyword evidence="6 8" id="KW-0472">Membrane</keyword>
<keyword evidence="4 8" id="KW-0812">Transmembrane</keyword>
<keyword evidence="5 8" id="KW-1133">Transmembrane helix</keyword>
<evidence type="ECO:0000256" key="3">
    <source>
        <dbReference type="ARBA" id="ARBA00022448"/>
    </source>
</evidence>
<feature type="region of interest" description="Disordered" evidence="7">
    <location>
        <begin position="409"/>
        <end position="472"/>
    </location>
</feature>
<protein>
    <recommendedName>
        <fullName evidence="11">Drug/Metabolite Transporter (DMT) Superfamily</fullName>
    </recommendedName>
</protein>
<evidence type="ECO:0000313" key="9">
    <source>
        <dbReference type="EMBL" id="CBJ27236.1"/>
    </source>
</evidence>
<keyword evidence="3" id="KW-0813">Transport</keyword>
<dbReference type="OMA" id="FAYIIPM"/>
<evidence type="ECO:0000256" key="8">
    <source>
        <dbReference type="SAM" id="Phobius"/>
    </source>
</evidence>
<dbReference type="Proteomes" id="UP000002630">
    <property type="component" value="Linkage Group LG17"/>
</dbReference>
<feature type="transmembrane region" description="Helical" evidence="8">
    <location>
        <begin position="363"/>
        <end position="383"/>
    </location>
</feature>
<dbReference type="OrthoDB" id="416555at2759"/>
<dbReference type="eggNOG" id="ENOG502QR5M">
    <property type="taxonomic scope" value="Eukaryota"/>
</dbReference>
<dbReference type="EMBL" id="FN649742">
    <property type="protein sequence ID" value="CBJ27236.1"/>
    <property type="molecule type" value="Genomic_DNA"/>
</dbReference>
<feature type="transmembrane region" description="Helical" evidence="8">
    <location>
        <begin position="243"/>
        <end position="266"/>
    </location>
</feature>
<evidence type="ECO:0000256" key="6">
    <source>
        <dbReference type="ARBA" id="ARBA00023136"/>
    </source>
</evidence>
<evidence type="ECO:0008006" key="11">
    <source>
        <dbReference type="Google" id="ProtNLM"/>
    </source>
</evidence>
<evidence type="ECO:0000256" key="1">
    <source>
        <dbReference type="ARBA" id="ARBA00004141"/>
    </source>
</evidence>
<feature type="compositionally biased region" description="Basic and acidic residues" evidence="7">
    <location>
        <begin position="435"/>
        <end position="448"/>
    </location>
</feature>
<comment type="subcellular location">
    <subcellularLocation>
        <location evidence="1">Membrane</location>
        <topology evidence="1">Multi-pass membrane protein</topology>
    </subcellularLocation>
</comment>
<evidence type="ECO:0000256" key="4">
    <source>
        <dbReference type="ARBA" id="ARBA00022692"/>
    </source>
</evidence>
<evidence type="ECO:0000256" key="7">
    <source>
        <dbReference type="SAM" id="MobiDB-lite"/>
    </source>
</evidence>
<gene>
    <name evidence="9" type="ORF">Esi_0063_0050</name>
</gene>
<feature type="transmembrane region" description="Helical" evidence="8">
    <location>
        <begin position="87"/>
        <end position="106"/>
    </location>
</feature>
<evidence type="ECO:0000256" key="2">
    <source>
        <dbReference type="ARBA" id="ARBA00006690"/>
    </source>
</evidence>
<dbReference type="InParanoid" id="D7G582"/>
<dbReference type="AlphaFoldDB" id="D7G582"/>
<feature type="transmembrane region" description="Helical" evidence="8">
    <location>
        <begin position="178"/>
        <end position="199"/>
    </location>
</feature>
<evidence type="ECO:0000256" key="5">
    <source>
        <dbReference type="ARBA" id="ARBA00022989"/>
    </source>
</evidence>
<dbReference type="GO" id="GO:0016020">
    <property type="term" value="C:membrane"/>
    <property type="evidence" value="ECO:0007669"/>
    <property type="project" value="UniProtKB-SubCell"/>
</dbReference>
<keyword evidence="10" id="KW-1185">Reference proteome</keyword>
<proteinExistence type="inferred from homology"/>
<dbReference type="PANTHER" id="PTHR31326">
    <property type="entry name" value="PROTEIN CLT2, CHLOROPLASTIC"/>
    <property type="match status" value="1"/>
</dbReference>
<sequence>MKDALPQQQVLRNESHEHVPSVEEELDEYMMLREVSGQYPREDEARSYIVKRRQRGLLLSFTAMVFVSLANKVFQKLETIPMYNYPNFLNLFTTFVYIPFSFAYIIPMMRYGDTITPEQTSVPKRVFAVMGALDGVSGIMQIFASTYLGGSLIILLTQAAIPISMVTSKRLTGARYSVSQYTGATVVAAGIVIAIGPSLAVGSSSGGGQELVWSMVLVASCLPMALSSVYKEMALGESELDPIYLNGWVAVFQFLVCIPLAVPAALAGDPAISPLELPKNLWDGWMCYLGYNSVMIGEHPDNCWPDSPLYVTLYLMVNITYNILITLILKYGGANVLFLAMTICVPLGNVIFALPFVPGHQPLHATDILGLIFVMTGLVLYRFGPALHHFFGRIEAGSDRVAKVASSIRGRGSGPPYAAGDHREPLLDLAEEGDQGDRGFYDRRRMEAGRGAQGRRDHTKKVPKPVDDEWEM</sequence>
<name>D7G582_ECTSI</name>
<reference evidence="9 10" key="1">
    <citation type="journal article" date="2010" name="Nature">
        <title>The Ectocarpus genome and the independent evolution of multicellularity in brown algae.</title>
        <authorList>
            <person name="Cock J.M."/>
            <person name="Sterck L."/>
            <person name="Rouze P."/>
            <person name="Scornet D."/>
            <person name="Allen A.E."/>
            <person name="Amoutzias G."/>
            <person name="Anthouard V."/>
            <person name="Artiguenave F."/>
            <person name="Aury J.M."/>
            <person name="Badger J.H."/>
            <person name="Beszteri B."/>
            <person name="Billiau K."/>
            <person name="Bonnet E."/>
            <person name="Bothwell J.H."/>
            <person name="Bowler C."/>
            <person name="Boyen C."/>
            <person name="Brownlee C."/>
            <person name="Carrano C.J."/>
            <person name="Charrier B."/>
            <person name="Cho G.Y."/>
            <person name="Coelho S.M."/>
            <person name="Collen J."/>
            <person name="Corre E."/>
            <person name="Da Silva C."/>
            <person name="Delage L."/>
            <person name="Delaroque N."/>
            <person name="Dittami S.M."/>
            <person name="Doulbeau S."/>
            <person name="Elias M."/>
            <person name="Farnham G."/>
            <person name="Gachon C.M."/>
            <person name="Gschloessl B."/>
            <person name="Heesch S."/>
            <person name="Jabbari K."/>
            <person name="Jubin C."/>
            <person name="Kawai H."/>
            <person name="Kimura K."/>
            <person name="Kloareg B."/>
            <person name="Kupper F.C."/>
            <person name="Lang D."/>
            <person name="Le Bail A."/>
            <person name="Leblanc C."/>
            <person name="Lerouge P."/>
            <person name="Lohr M."/>
            <person name="Lopez P.J."/>
            <person name="Martens C."/>
            <person name="Maumus F."/>
            <person name="Michel G."/>
            <person name="Miranda-Saavedra D."/>
            <person name="Morales J."/>
            <person name="Moreau H."/>
            <person name="Motomura T."/>
            <person name="Nagasato C."/>
            <person name="Napoli C.A."/>
            <person name="Nelson D.R."/>
            <person name="Nyvall-Collen P."/>
            <person name="Peters A.F."/>
            <person name="Pommier C."/>
            <person name="Potin P."/>
            <person name="Poulain J."/>
            <person name="Quesneville H."/>
            <person name="Read B."/>
            <person name="Rensing S.A."/>
            <person name="Ritter A."/>
            <person name="Rousvoal S."/>
            <person name="Samanta M."/>
            <person name="Samson G."/>
            <person name="Schroeder D.C."/>
            <person name="Segurens B."/>
            <person name="Strittmatter M."/>
            <person name="Tonon T."/>
            <person name="Tregear J.W."/>
            <person name="Valentin K."/>
            <person name="von Dassow P."/>
            <person name="Yamagishi T."/>
            <person name="Van de Peer Y."/>
            <person name="Wincker P."/>
        </authorList>
    </citation>
    <scope>NUCLEOTIDE SEQUENCE [LARGE SCALE GENOMIC DNA]</scope>
    <source>
        <strain evidence="10">Ec32 / CCAP1310/4</strain>
    </source>
</reference>
<evidence type="ECO:0000313" key="10">
    <source>
        <dbReference type="Proteomes" id="UP000002630"/>
    </source>
</evidence>
<dbReference type="Pfam" id="PF08627">
    <property type="entry name" value="CRT-like"/>
    <property type="match status" value="1"/>
</dbReference>
<feature type="transmembrane region" description="Helical" evidence="8">
    <location>
        <begin position="309"/>
        <end position="329"/>
    </location>
</feature>
<dbReference type="InterPro" id="IPR013936">
    <property type="entry name" value="CRT-like"/>
</dbReference>
<feature type="transmembrane region" description="Helical" evidence="8">
    <location>
        <begin position="150"/>
        <end position="166"/>
    </location>
</feature>
<feature type="transmembrane region" description="Helical" evidence="8">
    <location>
        <begin position="211"/>
        <end position="231"/>
    </location>
</feature>
<organism evidence="9 10">
    <name type="scientific">Ectocarpus siliculosus</name>
    <name type="common">Brown alga</name>
    <name type="synonym">Conferva siliculosa</name>
    <dbReference type="NCBI Taxonomy" id="2880"/>
    <lineage>
        <taxon>Eukaryota</taxon>
        <taxon>Sar</taxon>
        <taxon>Stramenopiles</taxon>
        <taxon>Ochrophyta</taxon>
        <taxon>PX clade</taxon>
        <taxon>Phaeophyceae</taxon>
        <taxon>Ectocarpales</taxon>
        <taxon>Ectocarpaceae</taxon>
        <taxon>Ectocarpus</taxon>
    </lineage>
</organism>
<feature type="transmembrane region" description="Helical" evidence="8">
    <location>
        <begin position="56"/>
        <end position="75"/>
    </location>
</feature>
<dbReference type="PANTHER" id="PTHR31326:SF1">
    <property type="entry name" value="PROTEIN CLT2, CHLOROPLASTIC"/>
    <property type="match status" value="1"/>
</dbReference>
<accession>D7G582</accession>
<comment type="similarity">
    <text evidence="2">Belongs to the CRT-like transporter family.</text>
</comment>
<feature type="transmembrane region" description="Helical" evidence="8">
    <location>
        <begin position="336"/>
        <end position="357"/>
    </location>
</feature>